<keyword evidence="1" id="KW-0472">Membrane</keyword>
<proteinExistence type="predicted"/>
<evidence type="ECO:0000313" key="3">
    <source>
        <dbReference type="Proteomes" id="UP000050465"/>
    </source>
</evidence>
<protein>
    <submittedName>
        <fullName evidence="2">Uncharacterized protein</fullName>
    </submittedName>
</protein>
<dbReference type="Proteomes" id="UP000050465">
    <property type="component" value="Unassembled WGS sequence"/>
</dbReference>
<comment type="caution">
    <text evidence="2">The sequence shown here is derived from an EMBL/GenBank/DDBJ whole genome shotgun (WGS) entry which is preliminary data.</text>
</comment>
<evidence type="ECO:0000256" key="1">
    <source>
        <dbReference type="SAM" id="Phobius"/>
    </source>
</evidence>
<keyword evidence="1" id="KW-1133">Transmembrane helix</keyword>
<feature type="transmembrane region" description="Helical" evidence="1">
    <location>
        <begin position="6"/>
        <end position="24"/>
    </location>
</feature>
<gene>
    <name evidence="2" type="ORF">HLUCCA11_03670</name>
</gene>
<evidence type="ECO:0000313" key="2">
    <source>
        <dbReference type="EMBL" id="KPQ37028.1"/>
    </source>
</evidence>
<reference evidence="2 3" key="1">
    <citation type="submission" date="2015-09" db="EMBL/GenBank/DDBJ databases">
        <title>Identification and resolution of microdiversity through metagenomic sequencing of parallel consortia.</title>
        <authorList>
            <person name="Nelson W.C."/>
            <person name="Romine M.F."/>
            <person name="Lindemann S.R."/>
        </authorList>
    </citation>
    <scope>NUCLEOTIDE SEQUENCE [LARGE SCALE GENOMIC DNA]</scope>
    <source>
        <strain evidence="2">Ana</strain>
    </source>
</reference>
<organism evidence="2 3">
    <name type="scientific">Phormidesmis priestleyi Ana</name>
    <dbReference type="NCBI Taxonomy" id="1666911"/>
    <lineage>
        <taxon>Bacteria</taxon>
        <taxon>Bacillati</taxon>
        <taxon>Cyanobacteriota</taxon>
        <taxon>Cyanophyceae</taxon>
        <taxon>Leptolyngbyales</taxon>
        <taxon>Leptolyngbyaceae</taxon>
        <taxon>Phormidesmis</taxon>
    </lineage>
</organism>
<name>A0A0P8DJQ0_9CYAN</name>
<dbReference type="EMBL" id="LJZR01000003">
    <property type="protein sequence ID" value="KPQ37028.1"/>
    <property type="molecule type" value="Genomic_DNA"/>
</dbReference>
<accession>A0A0P8DJQ0</accession>
<dbReference type="AlphaFoldDB" id="A0A0P8DJQ0"/>
<sequence length="312" mass="35781">MDTLLITIYILVVLYVLYQMSLSLEDELEDKVEIFVEDSTLEKQTQAQLSMQPGGRNITARVEYKSFGKDKKVKRPALSLIFDADTELPSSPKDRELQKALKMSDKALQEYLHPKIIIRIAPTNLMPMKPPIKFISVFINNDTADMQVCVNWDRSSIEMFGQGNRVVRNTPNIPVDLSRSQVPTFINPGMTVSSNITTESRYNRNPDSGLLQTPIQPVINLEERIGMAKPTDPTSGEENIQALYALDLMVSMKHRTAPDHESVSLLIPFIFKMKIKVDKPAFPPMRWWLRNFGRRRPSRGNWFWGSRPKEEK</sequence>
<keyword evidence="1" id="KW-0812">Transmembrane</keyword>